<evidence type="ECO:0000259" key="1">
    <source>
        <dbReference type="Pfam" id="PF21530"/>
    </source>
</evidence>
<proteinExistence type="predicted"/>
<organism evidence="2">
    <name type="scientific">Arundo donax</name>
    <name type="common">Giant reed</name>
    <name type="synonym">Donax arundinaceus</name>
    <dbReference type="NCBI Taxonomy" id="35708"/>
    <lineage>
        <taxon>Eukaryota</taxon>
        <taxon>Viridiplantae</taxon>
        <taxon>Streptophyta</taxon>
        <taxon>Embryophyta</taxon>
        <taxon>Tracheophyta</taxon>
        <taxon>Spermatophyta</taxon>
        <taxon>Magnoliopsida</taxon>
        <taxon>Liliopsida</taxon>
        <taxon>Poales</taxon>
        <taxon>Poaceae</taxon>
        <taxon>PACMAD clade</taxon>
        <taxon>Arundinoideae</taxon>
        <taxon>Arundineae</taxon>
        <taxon>Arundo</taxon>
    </lineage>
</organism>
<dbReference type="InterPro" id="IPR049163">
    <property type="entry name" value="Pif1-like_2B_dom"/>
</dbReference>
<accession>A0A0A9BGD7</accession>
<evidence type="ECO:0000313" key="2">
    <source>
        <dbReference type="EMBL" id="JAD60295.1"/>
    </source>
</evidence>
<dbReference type="EMBL" id="GBRH01237600">
    <property type="protein sequence ID" value="JAD60295.1"/>
    <property type="molecule type" value="Transcribed_RNA"/>
</dbReference>
<feature type="domain" description="DNA helicase Pif1-like 2B" evidence="1">
    <location>
        <begin position="54"/>
        <end position="82"/>
    </location>
</feature>
<name>A0A0A9BGD7_ARUDO</name>
<dbReference type="PANTHER" id="PTHR10492">
    <property type="match status" value="1"/>
</dbReference>
<protein>
    <recommendedName>
        <fullName evidence="1">DNA helicase Pif1-like 2B domain-containing protein</fullName>
    </recommendedName>
</protein>
<dbReference type="PANTHER" id="PTHR10492:SF92">
    <property type="entry name" value="ATP-DEPENDENT DNA HELICASE"/>
    <property type="match status" value="1"/>
</dbReference>
<reference evidence="2" key="1">
    <citation type="submission" date="2014-09" db="EMBL/GenBank/DDBJ databases">
        <authorList>
            <person name="Magalhaes I.L.F."/>
            <person name="Oliveira U."/>
            <person name="Santos F.R."/>
            <person name="Vidigal T.H.D.A."/>
            <person name="Brescovit A.D."/>
            <person name="Santos A.J."/>
        </authorList>
    </citation>
    <scope>NUCLEOTIDE SEQUENCE</scope>
    <source>
        <tissue evidence="2">Shoot tissue taken approximately 20 cm above the soil surface</tissue>
    </source>
</reference>
<sequence>MSDPNYMTSKAILLTWNDCVDMINIKISRFQGDEMVYHSFDCAVDDPHNYYLSEFLNSLTPNGLPPHILKLNISCPIILLRNRYQAGAPSIKKCHRCRDCRRVAC</sequence>
<reference evidence="2" key="2">
    <citation type="journal article" date="2015" name="Data Brief">
        <title>Shoot transcriptome of the giant reed, Arundo donax.</title>
        <authorList>
            <person name="Barrero R.A."/>
            <person name="Guerrero F.D."/>
            <person name="Moolhuijzen P."/>
            <person name="Goolsby J.A."/>
            <person name="Tidwell J."/>
            <person name="Bellgard S.E."/>
            <person name="Bellgard M.I."/>
        </authorList>
    </citation>
    <scope>NUCLEOTIDE SEQUENCE</scope>
    <source>
        <tissue evidence="2">Shoot tissue taken approximately 20 cm above the soil surface</tissue>
    </source>
</reference>
<dbReference type="Pfam" id="PF21530">
    <property type="entry name" value="Pif1_2B_dom"/>
    <property type="match status" value="1"/>
</dbReference>
<dbReference type="AlphaFoldDB" id="A0A0A9BGD7"/>